<dbReference type="AlphaFoldDB" id="A0A951UV58"/>
<proteinExistence type="predicted"/>
<accession>A0A951UV58</accession>
<evidence type="ECO:0000313" key="2">
    <source>
        <dbReference type="EMBL" id="MBW4671308.1"/>
    </source>
</evidence>
<dbReference type="Proteomes" id="UP000729701">
    <property type="component" value="Unassembled WGS sequence"/>
</dbReference>
<reference evidence="2" key="2">
    <citation type="journal article" date="2022" name="Microbiol. Resour. Announc.">
        <title>Metagenome Sequencing to Explore Phylogenomics of Terrestrial Cyanobacteria.</title>
        <authorList>
            <person name="Ward R.D."/>
            <person name="Stajich J.E."/>
            <person name="Johansen J.R."/>
            <person name="Huntemann M."/>
            <person name="Clum A."/>
            <person name="Foster B."/>
            <person name="Foster B."/>
            <person name="Roux S."/>
            <person name="Palaniappan K."/>
            <person name="Varghese N."/>
            <person name="Mukherjee S."/>
            <person name="Reddy T.B.K."/>
            <person name="Daum C."/>
            <person name="Copeland A."/>
            <person name="Chen I.A."/>
            <person name="Ivanova N.N."/>
            <person name="Kyrpides N.C."/>
            <person name="Shapiro N."/>
            <person name="Eloe-Fadrosh E.A."/>
            <person name="Pietrasiak N."/>
        </authorList>
    </citation>
    <scope>NUCLEOTIDE SEQUENCE</scope>
    <source>
        <strain evidence="2">GSE-NOS-MK-12-04C</strain>
    </source>
</reference>
<name>A0A951UV58_9CYAN</name>
<feature type="compositionally biased region" description="Polar residues" evidence="1">
    <location>
        <begin position="269"/>
        <end position="300"/>
    </location>
</feature>
<evidence type="ECO:0000256" key="1">
    <source>
        <dbReference type="SAM" id="MobiDB-lite"/>
    </source>
</evidence>
<organism evidence="2 3">
    <name type="scientific">Cyanomargarita calcarea GSE-NOS-MK-12-04C</name>
    <dbReference type="NCBI Taxonomy" id="2839659"/>
    <lineage>
        <taxon>Bacteria</taxon>
        <taxon>Bacillati</taxon>
        <taxon>Cyanobacteriota</taxon>
        <taxon>Cyanophyceae</taxon>
        <taxon>Nostocales</taxon>
        <taxon>Cyanomargaritaceae</taxon>
        <taxon>Cyanomargarita</taxon>
    </lineage>
</organism>
<sequence>AADISENLSYLPEKKISQENCPINKEDEFRENFTQESILPTHKIADKVITPDAADISENLSYLPEKKISQENCPINKEDEFRENFTQESILPTHKIADKVITPDAADISENIARIENLPNFPDISTNNSQQNSPINNLFRDDESIENFTEESILPIHQIPDKVIASDAADISENTTRSQNLQNLPDISTNNHENIPPIFEDLPAPIGLATGGLVATSNTIDSPLTAPSDTVPAMLTPGEFVINARDAQKNINFLRHINSGGALPEEVISQPTQESEATSETLSTKADTFKSSSVQRKTSNSLVSPLLGTEIENHSLSKQNSLQFNNFEDSTNASSKNSNNYSSPPMIFRQSTNTTNNKPPSQWSTVEELLSGGTDEFSMFNFEESNKQNSESPKILAKRLSSLQGFADGGEVVASDIATDIEPITETIERPSQLEEKEEGEESADLETLAMEIYGRLRQRLEIERERHGIYLGRLPW</sequence>
<feature type="region of interest" description="Disordered" evidence="1">
    <location>
        <begin position="327"/>
        <end position="346"/>
    </location>
</feature>
<feature type="non-terminal residue" evidence="2">
    <location>
        <position position="1"/>
    </location>
</feature>
<feature type="region of interest" description="Disordered" evidence="1">
    <location>
        <begin position="267"/>
        <end position="300"/>
    </location>
</feature>
<gene>
    <name evidence="2" type="ORF">KME60_28775</name>
</gene>
<comment type="caution">
    <text evidence="2">The sequence shown here is derived from an EMBL/GenBank/DDBJ whole genome shotgun (WGS) entry which is preliminary data.</text>
</comment>
<reference evidence="2" key="1">
    <citation type="submission" date="2021-05" db="EMBL/GenBank/DDBJ databases">
        <authorList>
            <person name="Pietrasiak N."/>
            <person name="Ward R."/>
            <person name="Stajich J.E."/>
            <person name="Kurbessoian T."/>
        </authorList>
    </citation>
    <scope>NUCLEOTIDE SEQUENCE</scope>
    <source>
        <strain evidence="2">GSE-NOS-MK-12-04C</strain>
    </source>
</reference>
<protein>
    <submittedName>
        <fullName evidence="2">Uncharacterized protein</fullName>
    </submittedName>
</protein>
<dbReference type="EMBL" id="JAHHGZ010000043">
    <property type="protein sequence ID" value="MBW4671308.1"/>
    <property type="molecule type" value="Genomic_DNA"/>
</dbReference>
<feature type="compositionally biased region" description="Low complexity" evidence="1">
    <location>
        <begin position="330"/>
        <end position="343"/>
    </location>
</feature>
<evidence type="ECO:0000313" key="3">
    <source>
        <dbReference type="Proteomes" id="UP000729701"/>
    </source>
</evidence>